<keyword evidence="1" id="KW-1133">Transmembrane helix</keyword>
<keyword evidence="3" id="KW-1185">Reference proteome</keyword>
<feature type="transmembrane region" description="Helical" evidence="1">
    <location>
        <begin position="336"/>
        <end position="357"/>
    </location>
</feature>
<dbReference type="Gene3D" id="1.20.1250.20">
    <property type="entry name" value="MFS general substrate transporter like domains"/>
    <property type="match status" value="1"/>
</dbReference>
<dbReference type="eggNOG" id="arCOG00135">
    <property type="taxonomic scope" value="Archaea"/>
</dbReference>
<name>E1QQC6_VULDI</name>
<dbReference type="STRING" id="572478.Vdis_2245"/>
<dbReference type="GO" id="GO:0022857">
    <property type="term" value="F:transmembrane transporter activity"/>
    <property type="evidence" value="ECO:0007669"/>
    <property type="project" value="InterPro"/>
</dbReference>
<reference evidence="2 3" key="1">
    <citation type="journal article" date="2010" name="Stand. Genomic Sci.">
        <title>Complete genome sequence of Vulcanisaeta distributa type strain (IC-017).</title>
        <authorList>
            <person name="Mavromatis K."/>
            <person name="Sikorski J."/>
            <person name="Pabst E."/>
            <person name="Teshima H."/>
            <person name="Lapidus A."/>
            <person name="Lucas S."/>
            <person name="Nolan M."/>
            <person name="Glavina Del Rio T."/>
            <person name="Cheng J.F."/>
            <person name="Bruce D."/>
            <person name="Goodwin L."/>
            <person name="Pitluck S."/>
            <person name="Liolios K."/>
            <person name="Ivanova N."/>
            <person name="Mikhailova N."/>
            <person name="Pati A."/>
            <person name="Chen A."/>
            <person name="Palaniappan K."/>
            <person name="Land M."/>
            <person name="Hauser L."/>
            <person name="Chang Y.J."/>
            <person name="Jeffries C.D."/>
            <person name="Rohde M."/>
            <person name="Spring S."/>
            <person name="Goker M."/>
            <person name="Wirth R."/>
            <person name="Woyke T."/>
            <person name="Bristow J."/>
            <person name="Eisen J.A."/>
            <person name="Markowitz V."/>
            <person name="Hugenholtz P."/>
            <person name="Klenk H.P."/>
            <person name="Kyrpides N.C."/>
        </authorList>
    </citation>
    <scope>NUCLEOTIDE SEQUENCE [LARGE SCALE GENOMIC DNA]</scope>
    <source>
        <strain evidence="3">DSM 14429 / JCM 11212 / NBRC 100878 / IC-017</strain>
    </source>
</reference>
<feature type="transmembrane region" description="Helical" evidence="1">
    <location>
        <begin position="238"/>
        <end position="261"/>
    </location>
</feature>
<protein>
    <submittedName>
        <fullName evidence="2">Uncharacterized protein</fullName>
    </submittedName>
</protein>
<dbReference type="KEGG" id="vdi:Vdis_2245"/>
<feature type="transmembrane region" description="Helical" evidence="1">
    <location>
        <begin position="267"/>
        <end position="288"/>
    </location>
</feature>
<dbReference type="GeneID" id="9753199"/>
<feature type="transmembrane region" description="Helical" evidence="1">
    <location>
        <begin position="182"/>
        <end position="202"/>
    </location>
</feature>
<feature type="transmembrane region" description="Helical" evidence="1">
    <location>
        <begin position="300"/>
        <end position="321"/>
    </location>
</feature>
<dbReference type="AlphaFoldDB" id="E1QQC6"/>
<feature type="transmembrane region" description="Helical" evidence="1">
    <location>
        <begin position="369"/>
        <end position="391"/>
    </location>
</feature>
<feature type="transmembrane region" description="Helical" evidence="1">
    <location>
        <begin position="52"/>
        <end position="79"/>
    </location>
</feature>
<sequence length="428" mass="47014">MTKLLNSLFNRYRNILSIRDVALLVYSNVFVYAARGIVLFVVFILGFDTMRIFGVALTYALLVPASMMRLFSGVVIDVFGRERQALIIGNALMSVLFMVAFLTLSMIGINSLSLIIILIITMAALGMLSAINVVRNALVKELLNNDNEKITLYTSLNNTLISIMSIALAVVSGYLLYLSIEIAKYLFLASALFLTASIMPLASVRHQGRVVEDTNIQVIRRGFVRFGELFKGNTGFKVIILTITVTYLSIISLDVLSYSILSLYYNVALLAGIDSVFGYAGAMIGSMLTPRFRVSRLRVIYAILTTALIIGLGFGVIPMLIRGMVIAVPLLFMVNLIYNIFINAFFTAVTSILISIVPRSEFGIVYSSAWVLFTASQITSAIIWAFIGSVIGAPKAMITAMATGIMASLIFNIVYGRVSFEERKDGEK</sequence>
<feature type="transmembrane region" description="Helical" evidence="1">
    <location>
        <begin position="115"/>
        <end position="134"/>
    </location>
</feature>
<reference evidence="3" key="2">
    <citation type="journal article" date="2010" name="Stand. Genomic Sci.">
        <title>Complete genome sequence of Vulcanisaeta distributa type strain (IC-017T).</title>
        <authorList>
            <person name="Mavromatis K."/>
            <person name="Sikorski J."/>
            <person name="Pabst E."/>
            <person name="Teshima H."/>
            <person name="Lapidus A."/>
            <person name="Lucas S."/>
            <person name="Nolan M."/>
            <person name="Glavina Del Rio T."/>
            <person name="Cheng J."/>
            <person name="Bruce D."/>
            <person name="Goodwin L."/>
            <person name="Pitluck S."/>
            <person name="Liolios K."/>
            <person name="Ivanova N."/>
            <person name="Mikhailova N."/>
            <person name="Pati A."/>
            <person name="Chen A."/>
            <person name="Palaniappan K."/>
            <person name="Land M."/>
            <person name="Hauser L."/>
            <person name="Chang Y."/>
            <person name="Jeffries C."/>
            <person name="Rohde M."/>
            <person name="Spring S."/>
            <person name="Goker M."/>
            <person name="Wirth R."/>
            <person name="Woyke T."/>
            <person name="Bristow J."/>
            <person name="Eisen J."/>
            <person name="Markowitz V."/>
            <person name="Hugenholtz P."/>
            <person name="Klenk H."/>
            <person name="Kyrpides N."/>
        </authorList>
    </citation>
    <scope>NUCLEOTIDE SEQUENCE [LARGE SCALE GENOMIC DNA]</scope>
    <source>
        <strain evidence="3">DSM 14429 / JCM 11212 / NBRC 100878 / IC-017</strain>
    </source>
</reference>
<dbReference type="Pfam" id="PF07690">
    <property type="entry name" value="MFS_1"/>
    <property type="match status" value="1"/>
</dbReference>
<gene>
    <name evidence="2" type="ordered locus">Vdis_2245</name>
</gene>
<dbReference type="OrthoDB" id="380042at2157"/>
<accession>E1QQC6</accession>
<feature type="transmembrane region" description="Helical" evidence="1">
    <location>
        <begin position="155"/>
        <end position="176"/>
    </location>
</feature>
<feature type="transmembrane region" description="Helical" evidence="1">
    <location>
        <begin position="21"/>
        <end position="46"/>
    </location>
</feature>
<evidence type="ECO:0000256" key="1">
    <source>
        <dbReference type="SAM" id="Phobius"/>
    </source>
</evidence>
<dbReference type="Proteomes" id="UP000006681">
    <property type="component" value="Chromosome"/>
</dbReference>
<dbReference type="HOGENOM" id="CLU_640335_0_0_2"/>
<organism evidence="2 3">
    <name type="scientific">Vulcanisaeta distributa (strain DSM 14429 / JCM 11212 / NBRC 100878 / IC-017)</name>
    <dbReference type="NCBI Taxonomy" id="572478"/>
    <lineage>
        <taxon>Archaea</taxon>
        <taxon>Thermoproteota</taxon>
        <taxon>Thermoprotei</taxon>
        <taxon>Thermoproteales</taxon>
        <taxon>Thermoproteaceae</taxon>
        <taxon>Vulcanisaeta</taxon>
    </lineage>
</organism>
<dbReference type="InterPro" id="IPR011701">
    <property type="entry name" value="MFS"/>
</dbReference>
<proteinExistence type="predicted"/>
<evidence type="ECO:0000313" key="2">
    <source>
        <dbReference type="EMBL" id="ADN51613.1"/>
    </source>
</evidence>
<feature type="transmembrane region" description="Helical" evidence="1">
    <location>
        <begin position="397"/>
        <end position="415"/>
    </location>
</feature>
<dbReference type="EMBL" id="CP002100">
    <property type="protein sequence ID" value="ADN51613.1"/>
    <property type="molecule type" value="Genomic_DNA"/>
</dbReference>
<dbReference type="SUPFAM" id="SSF103473">
    <property type="entry name" value="MFS general substrate transporter"/>
    <property type="match status" value="1"/>
</dbReference>
<keyword evidence="1" id="KW-0472">Membrane</keyword>
<dbReference type="RefSeq" id="WP_013337338.1">
    <property type="nucleotide sequence ID" value="NC_014537.1"/>
</dbReference>
<feature type="transmembrane region" description="Helical" evidence="1">
    <location>
        <begin position="86"/>
        <end position="109"/>
    </location>
</feature>
<dbReference type="InterPro" id="IPR036259">
    <property type="entry name" value="MFS_trans_sf"/>
</dbReference>
<keyword evidence="1" id="KW-0812">Transmembrane</keyword>
<evidence type="ECO:0000313" key="3">
    <source>
        <dbReference type="Proteomes" id="UP000006681"/>
    </source>
</evidence>